<feature type="compositionally biased region" description="Basic and acidic residues" evidence="13">
    <location>
        <begin position="1124"/>
        <end position="1145"/>
    </location>
</feature>
<dbReference type="PROSITE" id="PS51215">
    <property type="entry name" value="AWS"/>
    <property type="match status" value="1"/>
</dbReference>
<evidence type="ECO:0000256" key="3">
    <source>
        <dbReference type="ARBA" id="ARBA00022454"/>
    </source>
</evidence>
<feature type="compositionally biased region" description="Low complexity" evidence="13">
    <location>
        <begin position="1741"/>
        <end position="1756"/>
    </location>
</feature>
<dbReference type="Pfam" id="PF20826">
    <property type="entry name" value="PHD_5"/>
    <property type="match status" value="1"/>
</dbReference>
<dbReference type="PROSITE" id="PS01359">
    <property type="entry name" value="ZF_PHD_1"/>
    <property type="match status" value="1"/>
</dbReference>
<dbReference type="OrthoDB" id="79252at2759"/>
<keyword evidence="5 14" id="KW-0808">Transferase</keyword>
<evidence type="ECO:0000256" key="4">
    <source>
        <dbReference type="ARBA" id="ARBA00022603"/>
    </source>
</evidence>
<gene>
    <name evidence="14" type="ORF">LSAA_5536</name>
</gene>
<dbReference type="Gene3D" id="2.30.30.490">
    <property type="match status" value="1"/>
</dbReference>
<dbReference type="EMBL" id="HG994593">
    <property type="protein sequence ID" value="CAF2841327.1"/>
    <property type="molecule type" value="Genomic_DNA"/>
</dbReference>
<feature type="region of interest" description="Disordered" evidence="13">
    <location>
        <begin position="604"/>
        <end position="628"/>
    </location>
</feature>
<evidence type="ECO:0000256" key="6">
    <source>
        <dbReference type="ARBA" id="ARBA00022691"/>
    </source>
</evidence>
<dbReference type="InterPro" id="IPR036427">
    <property type="entry name" value="Bromodomain-like_sf"/>
</dbReference>
<feature type="region of interest" description="Disordered" evidence="13">
    <location>
        <begin position="1237"/>
        <end position="1256"/>
    </location>
</feature>
<feature type="compositionally biased region" description="Basic and acidic residues" evidence="13">
    <location>
        <begin position="2380"/>
        <end position="2389"/>
    </location>
</feature>
<name>A0A7R8H363_LEPSM</name>
<evidence type="ECO:0000256" key="2">
    <source>
        <dbReference type="ARBA" id="ARBA00004286"/>
    </source>
</evidence>
<dbReference type="SMART" id="SM00297">
    <property type="entry name" value="BROMO"/>
    <property type="match status" value="1"/>
</dbReference>
<feature type="compositionally biased region" description="Basic and acidic residues" evidence="13">
    <location>
        <begin position="249"/>
        <end position="261"/>
    </location>
</feature>
<feature type="region of interest" description="Disordered" evidence="13">
    <location>
        <begin position="550"/>
        <end position="590"/>
    </location>
</feature>
<dbReference type="EC" id="2.1.1.354" evidence="14"/>
<dbReference type="InterPro" id="IPR006560">
    <property type="entry name" value="AWS_dom"/>
</dbReference>
<dbReference type="GO" id="GO:0140999">
    <property type="term" value="F:histone H3K4 trimethyltransferase activity"/>
    <property type="evidence" value="ECO:0007669"/>
    <property type="project" value="UniProtKB-EC"/>
</dbReference>
<keyword evidence="8" id="KW-0863">Zinc-finger</keyword>
<feature type="region of interest" description="Disordered" evidence="13">
    <location>
        <begin position="2251"/>
        <end position="2311"/>
    </location>
</feature>
<dbReference type="SMART" id="SM00317">
    <property type="entry name" value="SET"/>
    <property type="match status" value="1"/>
</dbReference>
<feature type="region of interest" description="Disordered" evidence="13">
    <location>
        <begin position="1887"/>
        <end position="1926"/>
    </location>
</feature>
<dbReference type="Pfam" id="PF00439">
    <property type="entry name" value="Bromodomain"/>
    <property type="match status" value="1"/>
</dbReference>
<dbReference type="GO" id="GO:0006355">
    <property type="term" value="P:regulation of DNA-templated transcription"/>
    <property type="evidence" value="ECO:0007669"/>
    <property type="project" value="TreeGrafter"/>
</dbReference>
<dbReference type="InterPro" id="IPR001487">
    <property type="entry name" value="Bromodomain"/>
</dbReference>
<keyword evidence="12" id="KW-0539">Nucleus</keyword>
<dbReference type="InterPro" id="IPR013083">
    <property type="entry name" value="Znf_RING/FYVE/PHD"/>
</dbReference>
<dbReference type="InterPro" id="IPR011011">
    <property type="entry name" value="Znf_FYVE_PHD"/>
</dbReference>
<feature type="compositionally biased region" description="Low complexity" evidence="13">
    <location>
        <begin position="1460"/>
        <end position="1479"/>
    </location>
</feature>
<dbReference type="SMART" id="SM00508">
    <property type="entry name" value="PostSET"/>
    <property type="match status" value="1"/>
</dbReference>
<dbReference type="GO" id="GO:0003682">
    <property type="term" value="F:chromatin binding"/>
    <property type="evidence" value="ECO:0007669"/>
    <property type="project" value="InterPro"/>
</dbReference>
<dbReference type="InterPro" id="IPR001214">
    <property type="entry name" value="SET_dom"/>
</dbReference>
<dbReference type="SMART" id="SM00570">
    <property type="entry name" value="AWS"/>
    <property type="match status" value="1"/>
</dbReference>
<feature type="region of interest" description="Disordered" evidence="13">
    <location>
        <begin position="1367"/>
        <end position="1499"/>
    </location>
</feature>
<dbReference type="Gene3D" id="1.20.920.10">
    <property type="entry name" value="Bromodomain-like"/>
    <property type="match status" value="1"/>
</dbReference>
<feature type="compositionally biased region" description="Low complexity" evidence="13">
    <location>
        <begin position="1582"/>
        <end position="1596"/>
    </location>
</feature>
<keyword evidence="3" id="KW-0158">Chromosome</keyword>
<feature type="compositionally biased region" description="Low complexity" evidence="13">
    <location>
        <begin position="455"/>
        <end position="470"/>
    </location>
</feature>
<organism evidence="14 15">
    <name type="scientific">Lepeophtheirus salmonis</name>
    <name type="common">Salmon louse</name>
    <name type="synonym">Caligus salmonis</name>
    <dbReference type="NCBI Taxonomy" id="72036"/>
    <lineage>
        <taxon>Eukaryota</taxon>
        <taxon>Metazoa</taxon>
        <taxon>Ecdysozoa</taxon>
        <taxon>Arthropoda</taxon>
        <taxon>Crustacea</taxon>
        <taxon>Multicrustacea</taxon>
        <taxon>Hexanauplia</taxon>
        <taxon>Copepoda</taxon>
        <taxon>Siphonostomatoida</taxon>
        <taxon>Caligidae</taxon>
        <taxon>Lepeophtheirus</taxon>
    </lineage>
</organism>
<dbReference type="CDD" id="cd15548">
    <property type="entry name" value="PHD_ASH1L"/>
    <property type="match status" value="1"/>
</dbReference>
<feature type="region of interest" description="Disordered" evidence="13">
    <location>
        <begin position="1545"/>
        <end position="1636"/>
    </location>
</feature>
<dbReference type="GO" id="GO:0005654">
    <property type="term" value="C:nucleoplasm"/>
    <property type="evidence" value="ECO:0007669"/>
    <property type="project" value="TreeGrafter"/>
</dbReference>
<feature type="compositionally biased region" description="Low complexity" evidence="13">
    <location>
        <begin position="1422"/>
        <end position="1434"/>
    </location>
</feature>
<feature type="compositionally biased region" description="Polar residues" evidence="13">
    <location>
        <begin position="2267"/>
        <end position="2276"/>
    </location>
</feature>
<evidence type="ECO:0000256" key="11">
    <source>
        <dbReference type="ARBA" id="ARBA00023117"/>
    </source>
</evidence>
<feature type="region of interest" description="Disordered" evidence="13">
    <location>
        <begin position="171"/>
        <end position="316"/>
    </location>
</feature>
<dbReference type="SUPFAM" id="SSF47370">
    <property type="entry name" value="Bromodomain"/>
    <property type="match status" value="1"/>
</dbReference>
<dbReference type="PROSITE" id="PS50014">
    <property type="entry name" value="BROMODOMAIN_2"/>
    <property type="match status" value="1"/>
</dbReference>
<dbReference type="InterPro" id="IPR046341">
    <property type="entry name" value="SET_dom_sf"/>
</dbReference>
<evidence type="ECO:0000256" key="9">
    <source>
        <dbReference type="ARBA" id="ARBA00022833"/>
    </source>
</evidence>
<accession>A0A7R8H363</accession>
<feature type="compositionally biased region" description="Low complexity" evidence="13">
    <location>
        <begin position="575"/>
        <end position="590"/>
    </location>
</feature>
<dbReference type="CDD" id="cd19174">
    <property type="entry name" value="SET_ASH1L"/>
    <property type="match status" value="1"/>
</dbReference>
<evidence type="ECO:0000256" key="10">
    <source>
        <dbReference type="ARBA" id="ARBA00022853"/>
    </source>
</evidence>
<dbReference type="Gene3D" id="3.30.40.10">
    <property type="entry name" value="Zinc/RING finger domain, C3HC4 (zinc finger)"/>
    <property type="match status" value="1"/>
</dbReference>
<feature type="compositionally biased region" description="Low complexity" evidence="13">
    <location>
        <begin position="1017"/>
        <end position="1027"/>
    </location>
</feature>
<dbReference type="Proteomes" id="UP000675881">
    <property type="component" value="Chromosome 14"/>
</dbReference>
<keyword evidence="15" id="KW-1185">Reference proteome</keyword>
<dbReference type="SUPFAM" id="SSF82199">
    <property type="entry name" value="SET domain"/>
    <property type="match status" value="1"/>
</dbReference>
<feature type="compositionally biased region" description="Basic residues" evidence="13">
    <location>
        <begin position="1766"/>
        <end position="1775"/>
    </location>
</feature>
<feature type="compositionally biased region" description="Basic residues" evidence="13">
    <location>
        <begin position="1037"/>
        <end position="1047"/>
    </location>
</feature>
<keyword evidence="7" id="KW-0479">Metal-binding</keyword>
<dbReference type="InterPro" id="IPR001025">
    <property type="entry name" value="BAH_dom"/>
</dbReference>
<feature type="compositionally biased region" description="Pro residues" evidence="13">
    <location>
        <begin position="813"/>
        <end position="827"/>
    </location>
</feature>
<dbReference type="SMART" id="SM00249">
    <property type="entry name" value="PHD"/>
    <property type="match status" value="1"/>
</dbReference>
<dbReference type="Pfam" id="PF01426">
    <property type="entry name" value="BAH"/>
    <property type="match status" value="1"/>
</dbReference>
<evidence type="ECO:0000256" key="13">
    <source>
        <dbReference type="SAM" id="MobiDB-lite"/>
    </source>
</evidence>
<dbReference type="PROSITE" id="PS50280">
    <property type="entry name" value="SET"/>
    <property type="match status" value="1"/>
</dbReference>
<feature type="region of interest" description="Disordered" evidence="13">
    <location>
        <begin position="2837"/>
        <end position="2868"/>
    </location>
</feature>
<feature type="compositionally biased region" description="Polar residues" evidence="13">
    <location>
        <begin position="604"/>
        <end position="614"/>
    </location>
</feature>
<feature type="compositionally biased region" description="Polar residues" evidence="13">
    <location>
        <begin position="550"/>
        <end position="560"/>
    </location>
</feature>
<evidence type="ECO:0000256" key="5">
    <source>
        <dbReference type="ARBA" id="ARBA00022679"/>
    </source>
</evidence>
<feature type="compositionally biased region" description="Polar residues" evidence="13">
    <location>
        <begin position="90"/>
        <end position="99"/>
    </location>
</feature>
<feature type="compositionally biased region" description="Acidic residues" evidence="13">
    <location>
        <begin position="962"/>
        <end position="975"/>
    </location>
</feature>
<feature type="compositionally biased region" description="Low complexity" evidence="13">
    <location>
        <begin position="2352"/>
        <end position="2378"/>
    </location>
</feature>
<evidence type="ECO:0000256" key="8">
    <source>
        <dbReference type="ARBA" id="ARBA00022771"/>
    </source>
</evidence>
<dbReference type="InterPro" id="IPR001965">
    <property type="entry name" value="Znf_PHD"/>
</dbReference>
<feature type="region of interest" description="Disordered" evidence="13">
    <location>
        <begin position="802"/>
        <end position="860"/>
    </location>
</feature>
<feature type="region of interest" description="Disordered" evidence="13">
    <location>
        <begin position="1340"/>
        <end position="1359"/>
    </location>
</feature>
<keyword evidence="10" id="KW-0156">Chromatin regulator</keyword>
<feature type="compositionally biased region" description="Low complexity" evidence="13">
    <location>
        <begin position="171"/>
        <end position="191"/>
    </location>
</feature>
<dbReference type="PANTHER" id="PTHR46147:SF3">
    <property type="entry name" value="HISTONE-LYSINE N-METHYLTRANSFERASE ASH1"/>
    <property type="match status" value="1"/>
</dbReference>
<feature type="compositionally biased region" description="Low complexity" evidence="13">
    <location>
        <begin position="234"/>
        <end position="247"/>
    </location>
</feature>
<dbReference type="InterPro" id="IPR003616">
    <property type="entry name" value="Post-SET_dom"/>
</dbReference>
<feature type="compositionally biased region" description="Low complexity" evidence="13">
    <location>
        <begin position="1201"/>
        <end position="1230"/>
    </location>
</feature>
<feature type="compositionally biased region" description="Polar residues" evidence="13">
    <location>
        <begin position="219"/>
        <end position="233"/>
    </location>
</feature>
<feature type="compositionally biased region" description="Basic residues" evidence="13">
    <location>
        <begin position="844"/>
        <end position="853"/>
    </location>
</feature>
<dbReference type="GO" id="GO:0008270">
    <property type="term" value="F:zinc ion binding"/>
    <property type="evidence" value="ECO:0007669"/>
    <property type="project" value="UniProtKB-KW"/>
</dbReference>
<evidence type="ECO:0000256" key="12">
    <source>
        <dbReference type="ARBA" id="ARBA00023242"/>
    </source>
</evidence>
<feature type="compositionally biased region" description="Low complexity" evidence="13">
    <location>
        <begin position="2255"/>
        <end position="2266"/>
    </location>
</feature>
<dbReference type="PROSITE" id="PS50868">
    <property type="entry name" value="POST_SET"/>
    <property type="match status" value="1"/>
</dbReference>
<feature type="compositionally biased region" description="Basic residues" evidence="13">
    <location>
        <begin position="561"/>
        <end position="574"/>
    </location>
</feature>
<dbReference type="Gene3D" id="2.170.270.10">
    <property type="entry name" value="SET domain"/>
    <property type="match status" value="1"/>
</dbReference>
<feature type="region of interest" description="Disordered" evidence="13">
    <location>
        <begin position="30"/>
        <end position="51"/>
    </location>
</feature>
<feature type="compositionally biased region" description="Polar residues" evidence="13">
    <location>
        <begin position="192"/>
        <end position="211"/>
    </location>
</feature>
<feature type="region of interest" description="Disordered" evidence="13">
    <location>
        <begin position="1741"/>
        <end position="1820"/>
    </location>
</feature>
<dbReference type="GO" id="GO:0005694">
    <property type="term" value="C:chromosome"/>
    <property type="evidence" value="ECO:0007669"/>
    <property type="project" value="UniProtKB-SubCell"/>
</dbReference>
<evidence type="ECO:0000313" key="15">
    <source>
        <dbReference type="Proteomes" id="UP000675881"/>
    </source>
</evidence>
<dbReference type="InterPro" id="IPR043319">
    <property type="entry name" value="PHD_ASH1L"/>
</dbReference>
<dbReference type="Pfam" id="PF00856">
    <property type="entry name" value="SET"/>
    <property type="match status" value="1"/>
</dbReference>
<evidence type="ECO:0000256" key="7">
    <source>
        <dbReference type="ARBA" id="ARBA00022723"/>
    </source>
</evidence>
<evidence type="ECO:0000256" key="1">
    <source>
        <dbReference type="ARBA" id="ARBA00004123"/>
    </source>
</evidence>
<feature type="compositionally biased region" description="Basic residues" evidence="13">
    <location>
        <begin position="2284"/>
        <end position="2300"/>
    </location>
</feature>
<feature type="region of interest" description="Disordered" evidence="13">
    <location>
        <begin position="2352"/>
        <end position="2389"/>
    </location>
</feature>
<dbReference type="Pfam" id="PF17907">
    <property type="entry name" value="AWS"/>
    <property type="match status" value="1"/>
</dbReference>
<feature type="compositionally biased region" description="Basic residues" evidence="13">
    <location>
        <begin position="1404"/>
        <end position="1413"/>
    </location>
</feature>
<feature type="region of interest" description="Disordered" evidence="13">
    <location>
        <begin position="370"/>
        <end position="500"/>
    </location>
</feature>
<feature type="region of interest" description="Disordered" evidence="13">
    <location>
        <begin position="1180"/>
        <end position="1230"/>
    </location>
</feature>
<comment type="subcellular location">
    <subcellularLocation>
        <location evidence="2">Chromosome</location>
    </subcellularLocation>
    <subcellularLocation>
        <location evidence="1">Nucleus</location>
    </subcellularLocation>
</comment>
<feature type="compositionally biased region" description="Low complexity" evidence="13">
    <location>
        <begin position="268"/>
        <end position="312"/>
    </location>
</feature>
<feature type="region of interest" description="Disordered" evidence="13">
    <location>
        <begin position="707"/>
        <end position="726"/>
    </location>
</feature>
<dbReference type="CDD" id="cd04717">
    <property type="entry name" value="BAH_polybromo"/>
    <property type="match status" value="1"/>
</dbReference>
<feature type="compositionally biased region" description="Low complexity" evidence="13">
    <location>
        <begin position="74"/>
        <end position="89"/>
    </location>
</feature>
<feature type="compositionally biased region" description="Basic and acidic residues" evidence="13">
    <location>
        <begin position="1367"/>
        <end position="1395"/>
    </location>
</feature>
<proteinExistence type="predicted"/>
<feature type="compositionally biased region" description="Basic and acidic residues" evidence="13">
    <location>
        <begin position="1083"/>
        <end position="1095"/>
    </location>
</feature>
<dbReference type="InterPro" id="IPR019786">
    <property type="entry name" value="Zinc_finger_PHD-type_CS"/>
</dbReference>
<reference evidence="14" key="1">
    <citation type="submission" date="2021-02" db="EMBL/GenBank/DDBJ databases">
        <authorList>
            <person name="Bekaert M."/>
        </authorList>
    </citation>
    <scope>NUCLEOTIDE SEQUENCE</scope>
    <source>
        <strain evidence="14">IoA-00</strain>
    </source>
</reference>
<dbReference type="SUPFAM" id="SSF57903">
    <property type="entry name" value="FYVE/PHD zinc finger"/>
    <property type="match status" value="1"/>
</dbReference>
<dbReference type="PANTHER" id="PTHR46147">
    <property type="entry name" value="HISTONE-LYSINE N-METHYLTRANSFERASE ASH1"/>
    <property type="match status" value="1"/>
</dbReference>
<feature type="compositionally biased region" description="Polar residues" evidence="13">
    <location>
        <begin position="1901"/>
        <end position="1916"/>
    </location>
</feature>
<dbReference type="InterPro" id="IPR043151">
    <property type="entry name" value="BAH_sf"/>
</dbReference>
<sequence length="2936" mass="327709">MKGGRRERNAGVVCACEGSRRKTREEWLSDYSTKMHSAHPHQQQNLPSSQSTVGLLSATLDNWASPSYFYNANSGSSSAPNTTSNSTASHIQAVQQSPAGDSGIVSPLSYADYSSSPHSYYPTEEESSYGSSPCYYNGLSPSGGSTEDFYPHYPDPSPVCNGGNLHHNNYYNSGNTSSSSPTASSPSSNFSVGQNANYRLQPHQSTVSSALGSAEGKESSSTSRNSGAATNSDNINSLSGGANNNNNVRSDHLDGIRKESSSSRSEVNTDVNNSPSVNVTVNRNSSSTTTTTPGSQPGVSVTSSSSSSSSSSNENALNNSIACGLQVIEDADLVAILKDVSDTAAGVGTNTTATPTSSIVVVSSSTSTIASSSSVANARPLTTTTPSNTTNSGSNNRNIAISSEGGRRGFGVIGTNEQSRKGTQRVEGSSSESEEDHRLRQSLHKNAILLRNHPSVPTSTSTITTTSNSSDQTIKLAPHSSDEGLPTEEVPKNKPGAMGGIVDKKSLHQISSNSTQVQLSTTSPQEVVVYKGDMESKNILRNPYKTASNTILPATQASVSRQRHNSNKKRKNQQHKVSQQQHHQILQIQQQQPPEIELYLNSATSNVSPDSGIQSEGGGIASGSPLHPVELATQPSQITFQNHQILPQTNPAATTAIYHQSHYQQQQQQQLHQQQQQQQQQLHHQQQAATLNWNNIYYNHAYQQQQQQQRHHVQQQQQQQIIQQHHVTQRPLPQIQTAHHQFYQSTVADVNNSIIHQRTTNYSISNNPSATPLATQQQYHHRALPQTPNLQPQRVYIAQANPIPSRPMRDSGTPPPPTLIPSVILPPKPKKTTSSTSTSTSTHQTHHHHKKFSNVKTARPTYVFGPPPLPTAANRIIQHHQIPMPKKVTMECGSQTVESSLDKSKEPPPPLFIGASISPNLSKKNKQGRPRKDPPMLKPEIYRAPVPSSKMEKTHEVIVLESEDESSIWSDDDGVGEVTKEPVIHSPPPKLVALSKSNEDQPPKISSPGPLLLYEESASPPRLSASTTPPPPTLIAKKSKKKKHSRERSKSSSTASPLRHVSPPILVSALGEAKNSSPSPSSIKERTSRKEDFDKQKKRPSSKSPAPTIQQPPPPPDKSPIVAMEEKKQSRDKSEESENASKNEEACSSDKAFSFTQGRIVPVFSKTYTLPEPDIFWLIKKKRKGRKESASPLLESRKSSSDSVSTKNSVKEVAPATTTATPPSHPMASTKTMLEVLAETSKKGKPGRKKKPELSLSAVEKLINLPDGDSKAKSKKNKKSWRSKYKNVIDPIFLEEVESIIQELNGCHIQKRGVFVPSSSCSALPSVFKKQKYLVFEEKVTKPKRGRPPKRQLSAEMNREVLNSYAHYRESSSSHGEKDSSYSKKEGGEDMHPESETTNEQRLPLKKRHHHNKVQHEDSESGHSSSGSALSPPLKKTGENNTPLSCHRVNPLPRRENEALSRPLSLPHSHPSSVPSNSGSKREKSLLHPFTSGGSNKNSLKKVCAVTPTVIKSFSEMSKRKQQIQNPIAAHLYKNQSRERILYSDEDESRKKINQPGPASSSNNPSYLSSLENMNQDEFPDSNMTSSSSKSYSVSKQTKKKKRKSFTDSVRRRKNRLLFSHSNNTSEEEDAPTANERCRTSVVPMEIDHPHLIHRPSLLNDIGSYSDPETHTKLIRPRVLKKSQNNTSVSLTDFPLGRNKVKECSVRVQRIDVQELLAKAPVLLSEFEKLKEERKSMIINESQLQSPESSQPALQPFSPPLPEIPKKKKKKRRSNKTGFPTIRKKVKKTVVRTTDGNEDKKPRGRPPKKKEEPLQNEETEKMCVEDKIPMNPGVPIPLISEQKRILPTDGEAFRTACKRSKFYEDVDDEIDCLSLLPLFAKDSSSVSESSSSEELTEDSHLTPQINASSRPQTSGNKRLINRAVSSSSPSKKSITMISFTKAAYSPTDKKYLNAGLFSDFFKQESTSFNPLSSEAALKKSNLVYNPEDHPRGLLPPPYYCGRQLRLQKEDFQLPYDLWWLQANKRLPERDVVATWNHKKIKNNVYVDIKQPQSKMTNHPCHCEVTSNCGDDCINRMTYTECDPRFCPTKDQCTNNAIQRHRIPIGVERFMTAEKGWGIRTKCEIKKSTFILEYVGEIVSEKEFKHRMLNEYENDSHHYCLHLESGIVIDGHRMGGECRFVNHSCEPNCEMQKWSVNGLNRMTLFALRDIKPNEELTYDYNFSLFNPHEGQICRCGSDNCRGVIGGRGQIVKNINSGGSSRRSSSASNKDYTNNSKMSAHDRGRDRKKKVAKSNAVLKRKGTASSSESKRSVESIAMPTFRPMTPFQRNYIREHSVFLMRNLEKVRRARDSYIASSSAYSPSSSSSYNSYRSMSPSEESMNSEKKESTVEEKIQTGLAALSTSRSMQTRRLAGAIDDPDVSKVVKLAQIFKEILSQLMTINDETGKPVIHLFQHLPSKSDQPRYYERLADPIDLNTIEKNINVGTYYLVEHFDRDMIRLFQNNLRFYGRFSSQGSASLLLSKHYNVIKSDYLDSLKDVVGPEDLAYFRRREENPRNPEDVIRCICGLYNDEGLMIQCEKCQVWQHCDCVGQGQGEDKFFCEKCSNRKNASLDIQLVPQPEYACTGETYFVSLKRGDLQVRVGDTVYVLRAFDSISSDQVKNSEFNHGGIPHKMMSPLKGPSHQASSLSKGNYPTYKYVDPNTVSTDDMDIFRIERLWVNHNGERFAFGHHYLRPHETFHEPSRKFYPNEVFRVPLYEVLPLDSIWEQCWVLDGPTFCKGRPVGAVEEDVYICEYRVDKSARLFNKISKPKFTTCLKWFAFDSFVQRIKVFRTYTPHEVPEKRAKSSSNPRSKSIDDDSKGGNTTTSGFLASKRGTLLNSSPNVKTIFKLGQRKHKLERTLNFLLKRISSAGVKNLSHLLESDKRLRYKKHQMTLQEK</sequence>
<protein>
    <submittedName>
        <fullName evidence="14">ASH1L</fullName>
        <ecNumber evidence="14">2.1.1.354</ecNumber>
    </submittedName>
</protein>
<dbReference type="SMART" id="SM00439">
    <property type="entry name" value="BAH"/>
    <property type="match status" value="1"/>
</dbReference>
<keyword evidence="9" id="KW-0862">Zinc</keyword>
<feature type="compositionally biased region" description="Low complexity" evidence="13">
    <location>
        <begin position="1560"/>
        <end position="1571"/>
    </location>
</feature>
<feature type="compositionally biased region" description="Basic and acidic residues" evidence="13">
    <location>
        <begin position="1809"/>
        <end position="1820"/>
    </location>
</feature>
<dbReference type="GO" id="GO:0032259">
    <property type="term" value="P:methylation"/>
    <property type="evidence" value="ECO:0007669"/>
    <property type="project" value="UniProtKB-KW"/>
</dbReference>
<feature type="compositionally biased region" description="Low complexity" evidence="13">
    <location>
        <begin position="832"/>
        <end position="843"/>
    </location>
</feature>
<feature type="region of interest" description="Disordered" evidence="13">
    <location>
        <begin position="894"/>
        <end position="942"/>
    </location>
</feature>
<keyword evidence="11" id="KW-0103">Bromodomain</keyword>
<keyword evidence="4 14" id="KW-0489">Methyltransferase</keyword>
<dbReference type="PROSITE" id="PS51038">
    <property type="entry name" value="BAH"/>
    <property type="match status" value="1"/>
</dbReference>
<feature type="compositionally biased region" description="Low complexity" evidence="13">
    <location>
        <begin position="370"/>
        <end position="398"/>
    </location>
</feature>
<feature type="region of interest" description="Disordered" evidence="13">
    <location>
        <begin position="74"/>
        <end position="106"/>
    </location>
</feature>
<keyword evidence="6" id="KW-0949">S-adenosyl-L-methionine</keyword>
<feature type="region of interest" description="Disordered" evidence="13">
    <location>
        <begin position="962"/>
        <end position="1152"/>
    </location>
</feature>
<evidence type="ECO:0000313" key="14">
    <source>
        <dbReference type="EMBL" id="CAF2841327.1"/>
    </source>
</evidence>